<dbReference type="EMBL" id="JAGMUV010000031">
    <property type="protein sequence ID" value="KAH7114858.1"/>
    <property type="molecule type" value="Genomic_DNA"/>
</dbReference>
<evidence type="ECO:0000256" key="4">
    <source>
        <dbReference type="ARBA" id="ARBA00023002"/>
    </source>
</evidence>
<accession>A0A9P9IB33</accession>
<keyword evidence="10" id="KW-1185">Reference proteome</keyword>
<evidence type="ECO:0000256" key="1">
    <source>
        <dbReference type="ARBA" id="ARBA00005272"/>
    </source>
</evidence>
<dbReference type="PRINTS" id="PR00368">
    <property type="entry name" value="FADPNR"/>
</dbReference>
<dbReference type="PANTHER" id="PTHR43706:SF17">
    <property type="entry name" value="NADH DEHYDROGENASE (EUROFUNG)"/>
    <property type="match status" value="1"/>
</dbReference>
<keyword evidence="2" id="KW-0285">Flavoprotein</keyword>
<keyword evidence="3" id="KW-0274">FAD</keyword>
<feature type="region of interest" description="Disordered" evidence="6">
    <location>
        <begin position="161"/>
        <end position="187"/>
    </location>
</feature>
<comment type="similarity">
    <text evidence="1">Belongs to the NADH dehydrogenase family.</text>
</comment>
<keyword evidence="4" id="KW-0560">Oxidoreductase</keyword>
<proteinExistence type="inferred from homology"/>
<name>A0A9P9IB33_9HYPO</name>
<evidence type="ECO:0000256" key="2">
    <source>
        <dbReference type="ARBA" id="ARBA00022630"/>
    </source>
</evidence>
<evidence type="ECO:0000256" key="3">
    <source>
        <dbReference type="ARBA" id="ARBA00022827"/>
    </source>
</evidence>
<organism evidence="9 10">
    <name type="scientific">Dactylonectria macrodidyma</name>
    <dbReference type="NCBI Taxonomy" id="307937"/>
    <lineage>
        <taxon>Eukaryota</taxon>
        <taxon>Fungi</taxon>
        <taxon>Dikarya</taxon>
        <taxon>Ascomycota</taxon>
        <taxon>Pezizomycotina</taxon>
        <taxon>Sordariomycetes</taxon>
        <taxon>Hypocreomycetidae</taxon>
        <taxon>Hypocreales</taxon>
        <taxon>Nectriaceae</taxon>
        <taxon>Dactylonectria</taxon>
    </lineage>
</organism>
<sequence>MASSRMARSNWQSLARPRSRFLFGRDGAVASSTSPSTPALPATTRLANAQQPTQETTDDSDVKATTDVEGPKRREKVVVLGSGWAGYALARDLDPAKYERVIISPRSYFVFTPLLASTSVGTLEFRSVLEPVRRLQPDCFHQGWADDVDFANKTISVETNPDADEINSRTLPPATRPSPQNLERDRGSSAVCIVETPSSGSVKETLTKRKGEMITVPYDKLILAVGAYSQTFGVPGVRQHANFLRDVGDARSIRLRVLQCFERAELPSTTDKQRRKLLHFAVVGGGPTGIEFAAELHDLIHDDLARIYPDLMPFVGITVYDIAPKILPMFDKKLSSYAIDTFRRQGIRVKTKHHLQGIRPDEDGKGGLKLKIQEYGDDEVGAGIVVWSTGLMQNPLVAKLVAKEIRAPITPEEQQQRKQQAWHIVKAERSGGLVIDDHLRVRISTRPAQDIVAKNSDNAPYHILPEVYAIGDCAVMEREALPATAQVASQQAKYLAKALNKYGSCEAVGNESKPFIFRNLGILAYIGSWRAIAQSSSEGLMGRLAWILWRGAYITRSMSIRNKIMVLVHWIMTWRFGRDISRF</sequence>
<evidence type="ECO:0000256" key="6">
    <source>
        <dbReference type="SAM" id="MobiDB-lite"/>
    </source>
</evidence>
<evidence type="ECO:0000313" key="9">
    <source>
        <dbReference type="EMBL" id="KAH7114858.1"/>
    </source>
</evidence>
<dbReference type="InterPro" id="IPR054585">
    <property type="entry name" value="NDH2-like_C"/>
</dbReference>
<dbReference type="OrthoDB" id="3244603at2759"/>
<feature type="domain" description="FAD/NAD(P)-binding" evidence="7">
    <location>
        <begin position="76"/>
        <end position="399"/>
    </location>
</feature>
<dbReference type="Gene3D" id="3.50.50.100">
    <property type="match status" value="1"/>
</dbReference>
<feature type="region of interest" description="Disordered" evidence="6">
    <location>
        <begin position="26"/>
        <end position="70"/>
    </location>
</feature>
<evidence type="ECO:0000259" key="8">
    <source>
        <dbReference type="Pfam" id="PF22366"/>
    </source>
</evidence>
<reference evidence="9" key="1">
    <citation type="journal article" date="2021" name="Nat. Commun.">
        <title>Genetic determinants of endophytism in the Arabidopsis root mycobiome.</title>
        <authorList>
            <person name="Mesny F."/>
            <person name="Miyauchi S."/>
            <person name="Thiergart T."/>
            <person name="Pickel B."/>
            <person name="Atanasova L."/>
            <person name="Karlsson M."/>
            <person name="Huettel B."/>
            <person name="Barry K.W."/>
            <person name="Haridas S."/>
            <person name="Chen C."/>
            <person name="Bauer D."/>
            <person name="Andreopoulos W."/>
            <person name="Pangilinan J."/>
            <person name="LaButti K."/>
            <person name="Riley R."/>
            <person name="Lipzen A."/>
            <person name="Clum A."/>
            <person name="Drula E."/>
            <person name="Henrissat B."/>
            <person name="Kohler A."/>
            <person name="Grigoriev I.V."/>
            <person name="Martin F.M."/>
            <person name="Hacquard S."/>
        </authorList>
    </citation>
    <scope>NUCLEOTIDE SEQUENCE</scope>
    <source>
        <strain evidence="9">MPI-CAGE-AT-0147</strain>
    </source>
</reference>
<dbReference type="GO" id="GO:0005739">
    <property type="term" value="C:mitochondrion"/>
    <property type="evidence" value="ECO:0007669"/>
    <property type="project" value="TreeGrafter"/>
</dbReference>
<evidence type="ECO:0000256" key="5">
    <source>
        <dbReference type="ARBA" id="ARBA00023027"/>
    </source>
</evidence>
<dbReference type="Pfam" id="PF07992">
    <property type="entry name" value="Pyr_redox_2"/>
    <property type="match status" value="1"/>
</dbReference>
<dbReference type="InterPro" id="IPR023753">
    <property type="entry name" value="FAD/NAD-binding_dom"/>
</dbReference>
<dbReference type="Pfam" id="PF22366">
    <property type="entry name" value="NDH2_C"/>
    <property type="match status" value="1"/>
</dbReference>
<dbReference type="SUPFAM" id="SSF51905">
    <property type="entry name" value="FAD/NAD(P)-binding domain"/>
    <property type="match status" value="1"/>
</dbReference>
<dbReference type="GO" id="GO:0003954">
    <property type="term" value="F:NADH dehydrogenase activity"/>
    <property type="evidence" value="ECO:0007669"/>
    <property type="project" value="InterPro"/>
</dbReference>
<dbReference type="AlphaFoldDB" id="A0A9P9IB33"/>
<dbReference type="PANTHER" id="PTHR43706">
    <property type="entry name" value="NADH DEHYDROGENASE"/>
    <property type="match status" value="1"/>
</dbReference>
<dbReference type="Proteomes" id="UP000738349">
    <property type="component" value="Unassembled WGS sequence"/>
</dbReference>
<dbReference type="InterPro" id="IPR036188">
    <property type="entry name" value="FAD/NAD-bd_sf"/>
</dbReference>
<gene>
    <name evidence="9" type="ORF">EDB81DRAFT_295675</name>
</gene>
<feature type="compositionally biased region" description="Basic and acidic residues" evidence="6">
    <location>
        <begin position="60"/>
        <end position="70"/>
    </location>
</feature>
<evidence type="ECO:0000259" key="7">
    <source>
        <dbReference type="Pfam" id="PF07992"/>
    </source>
</evidence>
<keyword evidence="5" id="KW-0520">NAD</keyword>
<protein>
    <submittedName>
        <fullName evidence="9">Pyridine nucleotide-disulfide oxidoreductase-domain-containing protein</fullName>
    </submittedName>
</protein>
<feature type="domain" description="External alternative NADH-ubiquinone oxidoreductase-like C-terminal" evidence="8">
    <location>
        <begin position="520"/>
        <end position="579"/>
    </location>
</feature>
<evidence type="ECO:0000313" key="10">
    <source>
        <dbReference type="Proteomes" id="UP000738349"/>
    </source>
</evidence>
<feature type="compositionally biased region" description="Low complexity" evidence="6">
    <location>
        <begin position="30"/>
        <end position="47"/>
    </location>
</feature>
<comment type="caution">
    <text evidence="9">The sequence shown here is derived from an EMBL/GenBank/DDBJ whole genome shotgun (WGS) entry which is preliminary data.</text>
</comment>
<dbReference type="InterPro" id="IPR045024">
    <property type="entry name" value="NDH-2"/>
</dbReference>